<accession>A0A7J4IV79</accession>
<gene>
    <name evidence="1" type="ORF">HA254_02070</name>
</gene>
<dbReference type="Proteomes" id="UP000565078">
    <property type="component" value="Unassembled WGS sequence"/>
</dbReference>
<name>A0A7J4IV79_9ARCH</name>
<dbReference type="Gene3D" id="3.30.1380.20">
    <property type="entry name" value="Trafficking protein particle complex subunit 3"/>
    <property type="match status" value="1"/>
</dbReference>
<dbReference type="EMBL" id="DUGC01000037">
    <property type="protein sequence ID" value="HIH09433.1"/>
    <property type="molecule type" value="Genomic_DNA"/>
</dbReference>
<sequence>MTLKSPAGALWFYRLMTQNPGIKNDLVNWFVRNITAPNIMRVDTPGFVTVRQNYRGEIINQRNVFFSEMQLAGFESALVEEFGEEGKKIAYSIGKNFGYAYCHCFSVPQLGIDDEGKIKDFISFFSAFMGVTWGEFLDLKYDLKAKAVELGLGDHIVCRRNGLGYMFSSGDIAGGWQYIMRDDTVEGVQTECIGRGDKCCKVICAPAGYIEQKGHQAISVAARAQFEVDSTYLEMNRPRPLQYSKASIKELIAANFFKFENNQLTFHDDRYCFTGIELLYILEQFAKDDERIGRILFKTAFDQGEGMAKEEKSNDCSTFITDILSAIGFGDTLISRAGGDFQVQTNYFPYLATYGKIDYFYFRGLLSGLLSGFSGKKTELKNFRTDVSNGYLKLELY</sequence>
<dbReference type="SUPFAM" id="SSF111126">
    <property type="entry name" value="Ligand-binding domain in the NO signalling and Golgi transport"/>
    <property type="match status" value="1"/>
</dbReference>
<protein>
    <recommendedName>
        <fullName evidence="3">4-vinyl reductase 4VR domain-containing protein</fullName>
    </recommendedName>
</protein>
<dbReference type="AlphaFoldDB" id="A0A7J4IV79"/>
<reference evidence="2" key="1">
    <citation type="journal article" date="2020" name="bioRxiv">
        <title>A rank-normalized archaeal taxonomy based on genome phylogeny resolves widespread incomplete and uneven classifications.</title>
        <authorList>
            <person name="Rinke C."/>
            <person name="Chuvochina M."/>
            <person name="Mussig A.J."/>
            <person name="Chaumeil P.-A."/>
            <person name="Waite D.W."/>
            <person name="Whitman W.B."/>
            <person name="Parks D.H."/>
            <person name="Hugenholtz P."/>
        </authorList>
    </citation>
    <scope>NUCLEOTIDE SEQUENCE [LARGE SCALE GENOMIC DNA]</scope>
</reference>
<proteinExistence type="predicted"/>
<organism evidence="1 2">
    <name type="scientific">Candidatus Iainarchaeum sp</name>
    <dbReference type="NCBI Taxonomy" id="3101447"/>
    <lineage>
        <taxon>Archaea</taxon>
        <taxon>Candidatus Iainarchaeota</taxon>
        <taxon>Candidatus Iainarchaeia</taxon>
        <taxon>Candidatus Iainarchaeales</taxon>
        <taxon>Candidatus Iainarchaeaceae</taxon>
        <taxon>Candidatus Iainarchaeum</taxon>
    </lineage>
</organism>
<dbReference type="InterPro" id="IPR024096">
    <property type="entry name" value="NO_sig/Golgi_transp_ligand-bd"/>
</dbReference>
<evidence type="ECO:0000313" key="1">
    <source>
        <dbReference type="EMBL" id="HIH09433.1"/>
    </source>
</evidence>
<evidence type="ECO:0008006" key="3">
    <source>
        <dbReference type="Google" id="ProtNLM"/>
    </source>
</evidence>
<evidence type="ECO:0000313" key="2">
    <source>
        <dbReference type="Proteomes" id="UP000565078"/>
    </source>
</evidence>
<comment type="caution">
    <text evidence="1">The sequence shown here is derived from an EMBL/GenBank/DDBJ whole genome shotgun (WGS) entry which is preliminary data.</text>
</comment>